<proteinExistence type="predicted"/>
<evidence type="ECO:0000313" key="1">
    <source>
        <dbReference type="EMBL" id="QJA88760.1"/>
    </source>
</evidence>
<dbReference type="AlphaFoldDB" id="A0A6M3L322"/>
<dbReference type="EMBL" id="MT142802">
    <property type="protein sequence ID" value="QJA88760.1"/>
    <property type="molecule type" value="Genomic_DNA"/>
</dbReference>
<organism evidence="1">
    <name type="scientific">viral metagenome</name>
    <dbReference type="NCBI Taxonomy" id="1070528"/>
    <lineage>
        <taxon>unclassified sequences</taxon>
        <taxon>metagenomes</taxon>
        <taxon>organismal metagenomes</taxon>
    </lineage>
</organism>
<reference evidence="1" key="1">
    <citation type="submission" date="2020-03" db="EMBL/GenBank/DDBJ databases">
        <title>The deep terrestrial virosphere.</title>
        <authorList>
            <person name="Holmfeldt K."/>
            <person name="Nilsson E."/>
            <person name="Simone D."/>
            <person name="Lopez-Fernandez M."/>
            <person name="Wu X."/>
            <person name="de Brujin I."/>
            <person name="Lundin D."/>
            <person name="Andersson A."/>
            <person name="Bertilsson S."/>
            <person name="Dopson M."/>
        </authorList>
    </citation>
    <scope>NUCLEOTIDE SEQUENCE</scope>
    <source>
        <strain evidence="1">MM415B02695</strain>
    </source>
</reference>
<name>A0A6M3L322_9ZZZZ</name>
<protein>
    <submittedName>
        <fullName evidence="1">Uncharacterized protein</fullName>
    </submittedName>
</protein>
<gene>
    <name evidence="1" type="ORF">MM415B02695_0015</name>
</gene>
<accession>A0A6M3L322</accession>
<sequence>MMTLREFLESRMERHESRAQEYDKDDLKMSAQFCRGKLGEARFLLHALSNKVLDTDINEN</sequence>